<proteinExistence type="predicted"/>
<reference evidence="2 3" key="1">
    <citation type="submission" date="2021-01" db="EMBL/GenBank/DDBJ databases">
        <title>Belnapia mucosa sp. nov. and Belnapia arida sp. nov., isolated from the Tabernas Desert (Almeria, Spain).</title>
        <authorList>
            <person name="Molina-Menor E."/>
            <person name="Vidal-Verdu A."/>
            <person name="Calonge A."/>
            <person name="Satari L."/>
            <person name="Pereto J."/>
            <person name="Porcar M."/>
        </authorList>
    </citation>
    <scope>NUCLEOTIDE SEQUENCE [LARGE SCALE GENOMIC DNA]</scope>
    <source>
        <strain evidence="2 3">T18</strain>
    </source>
</reference>
<feature type="compositionally biased region" description="Basic and acidic residues" evidence="1">
    <location>
        <begin position="105"/>
        <end position="129"/>
    </location>
</feature>
<dbReference type="RefSeq" id="WP_202835942.1">
    <property type="nucleotide sequence ID" value="NZ_JAETWB010000087.1"/>
</dbReference>
<evidence type="ECO:0000313" key="2">
    <source>
        <dbReference type="EMBL" id="MBL6082609.1"/>
    </source>
</evidence>
<dbReference type="Proteomes" id="UP000660885">
    <property type="component" value="Unassembled WGS sequence"/>
</dbReference>
<gene>
    <name evidence="2" type="ORF">JMJ56_32095</name>
</gene>
<evidence type="ECO:0000256" key="1">
    <source>
        <dbReference type="SAM" id="MobiDB-lite"/>
    </source>
</evidence>
<feature type="region of interest" description="Disordered" evidence="1">
    <location>
        <begin position="96"/>
        <end position="148"/>
    </location>
</feature>
<feature type="compositionally biased region" description="Polar residues" evidence="1">
    <location>
        <begin position="138"/>
        <end position="148"/>
    </location>
</feature>
<evidence type="ECO:0008006" key="4">
    <source>
        <dbReference type="Google" id="ProtNLM"/>
    </source>
</evidence>
<dbReference type="EMBL" id="JAETWB010000087">
    <property type="protein sequence ID" value="MBL6082609.1"/>
    <property type="molecule type" value="Genomic_DNA"/>
</dbReference>
<protein>
    <recommendedName>
        <fullName evidence="4">Phasin protein</fullName>
    </recommendedName>
</protein>
<evidence type="ECO:0000313" key="3">
    <source>
        <dbReference type="Proteomes" id="UP000660885"/>
    </source>
</evidence>
<keyword evidence="3" id="KW-1185">Reference proteome</keyword>
<organism evidence="2 3">
    <name type="scientific">Belnapia arida</name>
    <dbReference type="NCBI Taxonomy" id="2804533"/>
    <lineage>
        <taxon>Bacteria</taxon>
        <taxon>Pseudomonadati</taxon>
        <taxon>Pseudomonadota</taxon>
        <taxon>Alphaproteobacteria</taxon>
        <taxon>Acetobacterales</taxon>
        <taxon>Roseomonadaceae</taxon>
        <taxon>Belnapia</taxon>
    </lineage>
</organism>
<comment type="caution">
    <text evidence="2">The sequence shown here is derived from an EMBL/GenBank/DDBJ whole genome shotgun (WGS) entry which is preliminary data.</text>
</comment>
<accession>A0ABS1UD34</accession>
<sequence length="148" mass="16193">MEKTKYVLAGLMEEAAANMRQLMTAAPGSGATGEQAQDAQRAVSLLFEGVMATNKRFAEALLNRAEPGPAVEMQRRFVSDYFDALARGGTLVLRTAEEAAQSSKQEARERSHHQDSARAAPAERFEPASKKRARRPRSQTSRKNTASV</sequence>
<name>A0ABS1UD34_9PROT</name>